<protein>
    <submittedName>
        <fullName evidence="2">Uncharacterized protein</fullName>
    </submittedName>
</protein>
<evidence type="ECO:0000313" key="3">
    <source>
        <dbReference type="Proteomes" id="UP000717585"/>
    </source>
</evidence>
<keyword evidence="3" id="KW-1185">Reference proteome</keyword>
<evidence type="ECO:0000313" key="2">
    <source>
        <dbReference type="EMBL" id="KAG9391927.1"/>
    </source>
</evidence>
<feature type="compositionally biased region" description="Basic and acidic residues" evidence="1">
    <location>
        <begin position="48"/>
        <end position="60"/>
    </location>
</feature>
<dbReference type="Proteomes" id="UP000717585">
    <property type="component" value="Unassembled WGS sequence"/>
</dbReference>
<dbReference type="AlphaFoldDB" id="A0A8J6E2H8"/>
<proteinExistence type="predicted"/>
<comment type="caution">
    <text evidence="2">The sequence shown here is derived from an EMBL/GenBank/DDBJ whole genome shotgun (WGS) entry which is preliminary data.</text>
</comment>
<feature type="region of interest" description="Disordered" evidence="1">
    <location>
        <begin position="32"/>
        <end position="70"/>
    </location>
</feature>
<organism evidence="2 3">
    <name type="scientific">Carpediemonas membranifera</name>
    <dbReference type="NCBI Taxonomy" id="201153"/>
    <lineage>
        <taxon>Eukaryota</taxon>
        <taxon>Metamonada</taxon>
        <taxon>Carpediemonas-like organisms</taxon>
        <taxon>Carpediemonas</taxon>
    </lineage>
</organism>
<accession>A0A8J6E2H8</accession>
<gene>
    <name evidence="2" type="ORF">J8273_6773</name>
</gene>
<feature type="compositionally biased region" description="Acidic residues" evidence="1">
    <location>
        <begin position="61"/>
        <end position="70"/>
    </location>
</feature>
<name>A0A8J6E2H8_9EUKA</name>
<sequence>MVETSAPPTASDFAGLKEQIEKLAGTVSQLAAAKGRERENESPIFDLASEHEEAEEKKNEEVEDEEDENFDATIRYIDGLADLPSKGPLREEAMFVRRISAMLQASRMDKKDRKRIDLELQARRRILKMKDENYSNVEGDFFPGPPSYQRGQGGGKNKKNKRD</sequence>
<evidence type="ECO:0000256" key="1">
    <source>
        <dbReference type="SAM" id="MobiDB-lite"/>
    </source>
</evidence>
<feature type="region of interest" description="Disordered" evidence="1">
    <location>
        <begin position="135"/>
        <end position="163"/>
    </location>
</feature>
<reference evidence="2" key="1">
    <citation type="submission" date="2021-05" db="EMBL/GenBank/DDBJ databases">
        <title>A free-living protist that lacks canonical eukaryotic 1 DNA replication and segregation systems.</title>
        <authorList>
            <person name="Salas-Leiva D.E."/>
            <person name="Tromer E.C."/>
            <person name="Curtis B.A."/>
            <person name="Jerlstrom-Hultqvist J."/>
            <person name="Kolisko M."/>
            <person name="Yi Z."/>
            <person name="Salas-Leiva J.S."/>
            <person name="Gallot-Lavallee L."/>
            <person name="Kops G.J.P.L."/>
            <person name="Archibald J.M."/>
            <person name="Simpson A.G.B."/>
            <person name="Roger A.J."/>
        </authorList>
    </citation>
    <scope>NUCLEOTIDE SEQUENCE</scope>
    <source>
        <strain evidence="2">BICM</strain>
    </source>
</reference>
<dbReference type="EMBL" id="JAHDYR010000043">
    <property type="protein sequence ID" value="KAG9391927.1"/>
    <property type="molecule type" value="Genomic_DNA"/>
</dbReference>